<evidence type="ECO:0000256" key="13">
    <source>
        <dbReference type="ARBA" id="ARBA00073774"/>
    </source>
</evidence>
<dbReference type="GO" id="GO:0005634">
    <property type="term" value="C:nucleus"/>
    <property type="evidence" value="ECO:0007669"/>
    <property type="project" value="UniProtKB-SubCell"/>
</dbReference>
<dbReference type="Pfam" id="PF01624">
    <property type="entry name" value="MutS_I"/>
    <property type="match status" value="1"/>
</dbReference>
<dbReference type="SUPFAM" id="SSF52540">
    <property type="entry name" value="P-loop containing nucleoside triphosphate hydrolases"/>
    <property type="match status" value="1"/>
</dbReference>
<dbReference type="FunFam" id="3.40.1170.10:FF:000004">
    <property type="entry name" value="DNA mismatch repair protein"/>
    <property type="match status" value="1"/>
</dbReference>
<dbReference type="Pfam" id="PF05192">
    <property type="entry name" value="MutS_III"/>
    <property type="match status" value="1"/>
</dbReference>
<dbReference type="InterPro" id="IPR007860">
    <property type="entry name" value="DNA_mmatch_repair_MutS_con_dom"/>
</dbReference>
<keyword evidence="7 14" id="KW-0238">DNA-binding</keyword>
<evidence type="ECO:0000313" key="17">
    <source>
        <dbReference type="EMBL" id="POY74447.1"/>
    </source>
</evidence>
<sequence>MPPRASDGGGQQTLSSFFRRAPQVPKRPAPDEVLILDSDDDDDNNNSKPALRPTESSAKRVKTEHDLQDTQLSPIASTSKLRAEPLPPFPPAVPSTKTSRSTSTTEPSISARRIRDFAFASRANGTANRDRSEESQQRHDAFVKKLSLGPDLLKKRNSYLQKEHHLAAAGGDDETDTGVGGVGDLDDADANLGDDDDEPGETESTTAKSRRKGKGKADDDEAGSRLSKFAAPGIAKKGSPAADVKYTPLEKQVIALRKAHPGVLLVVEVGYKFRFFEEDARVASRILNIACFPQQHMLTASIPTHRLDVHVKRLLNSGYKVGIVRQQETAALKKASDNRSAPFTRALSALYTSATYVDELDSEPLAVPGSTATLMCIVEDPMGQTADAKVKIGLLSVAPSTGAIIYDEFEDGFMRAELETRMLHLQPSELLVQRDLSSKTAAIVKYLAGHAAAGVPDFGSRVEQIAKRPSVSQATSIISDFYSAKSRRRARGDKPVRKEPSEITLSSSDEEDSASGPTRSGNETNPLDLPKLVLVALASLIKHLQPFGLDNVFLHRSSFSPFASRASMTLNGNTVSNLELLTNNTDFKEYGSLVAVLDRCKTAMGKRLLRRWITKPLLSKSLVEGRLDAIDEVQRNSASLTLARIRDLLRHLPDLERGLSRIHFGRATPNELFRVLEAFQRVGRVFEDVDSPADELGAVDGPIRQAAGGALKSTLWLELIKTLPKVRPLADKLVGQIDVKRARDNNKEYLHADASKYPELQSCKDGLAKAVDAMQDELKTARKVLRKPALQFTKVALEEFLLEVKISEAKNLVPADWIKINSTKQAYRYRSPSIQKRLEVLEQWREPAEAAFSDFLKEVSSHYEAFRAAIAALSTADCIFSLSRIAFASNWVRPSIEVAPGRIDIVNGRHPIIEEVSPQPFVPNTIRFGGTERKQMILTGLNMGGKSSLSRSVALIALLAQIGSFVPAESCSISLFDSIYTRMGAADDVARGRSTFMVELCETSEILRLASPRSLVILDELGRGTSTNDGQAIAAAVLEYLVKKQATCIFVTHYPALALVAKKYPESVSVNHMACIETPRDDGHADVTFLYRLADGLASASHGLNVARLAELPDSVIAVAREKGEELRKITEERTKQRRVDRLASILRSTAVRAYGEGAESAEDRHRLLQQCEAALTT</sequence>
<dbReference type="STRING" id="741276.A0A2S5BCF7"/>
<dbReference type="GO" id="GO:0030983">
    <property type="term" value="F:mismatched DNA binding"/>
    <property type="evidence" value="ECO:0007669"/>
    <property type="project" value="UniProtKB-UniRule"/>
</dbReference>
<comment type="function">
    <text evidence="10">Component of the post-replicative DNA mismatch repair system (MMR). Heterodimerizes with MSH2 to form MutS beta, which binds to DNA mismatches thereby initiating DNA repair. MSH3 provides substrate-binding and substrate specificity to the complex. When bound, the MutS beta heterodimer bends the DNA helix and shields approximately 20 base pairs. Acts mainly to repair insertion-deletion loops (IDLs) from 2 to 13 nucleotides in size, but can also repair base-base and single insertion-deletion mismatches that occur during replication. After mismatch binding, forms a ternary complex with the MutL alpha heterodimer, which is thought to be responsible for directing the downstream MMR events, including strand discrimination, excision, and resynthesis. ATP binding and hydrolysis play a pivotal role in mismatch repair functions.</text>
</comment>
<evidence type="ECO:0000256" key="1">
    <source>
        <dbReference type="ARBA" id="ARBA00004123"/>
    </source>
</evidence>
<gene>
    <name evidence="17" type="ORF">BMF94_2641</name>
</gene>
<dbReference type="InterPro" id="IPR045076">
    <property type="entry name" value="MutS"/>
</dbReference>
<organism evidence="17 18">
    <name type="scientific">Rhodotorula taiwanensis</name>
    <dbReference type="NCBI Taxonomy" id="741276"/>
    <lineage>
        <taxon>Eukaryota</taxon>
        <taxon>Fungi</taxon>
        <taxon>Dikarya</taxon>
        <taxon>Basidiomycota</taxon>
        <taxon>Pucciniomycotina</taxon>
        <taxon>Microbotryomycetes</taxon>
        <taxon>Sporidiobolales</taxon>
        <taxon>Sporidiobolaceae</taxon>
        <taxon>Rhodotorula</taxon>
    </lineage>
</organism>
<dbReference type="GO" id="GO:0006312">
    <property type="term" value="P:mitotic recombination"/>
    <property type="evidence" value="ECO:0007669"/>
    <property type="project" value="TreeGrafter"/>
</dbReference>
<dbReference type="GO" id="GO:0005524">
    <property type="term" value="F:ATP binding"/>
    <property type="evidence" value="ECO:0007669"/>
    <property type="project" value="UniProtKB-UniRule"/>
</dbReference>
<dbReference type="NCBIfam" id="NF003810">
    <property type="entry name" value="PRK05399.1"/>
    <property type="match status" value="1"/>
</dbReference>
<dbReference type="Pfam" id="PF05188">
    <property type="entry name" value="MutS_II"/>
    <property type="match status" value="1"/>
</dbReference>
<proteinExistence type="inferred from homology"/>
<dbReference type="InterPro" id="IPR036678">
    <property type="entry name" value="MutS_con_dom_sf"/>
</dbReference>
<comment type="subunit">
    <text evidence="11">Heterodimer consisting of MSH2-MSH3 (MutS beta). Forms a ternary complex with MutL alpha (MLH1-PMS1).</text>
</comment>
<comment type="caution">
    <text evidence="17">The sequence shown here is derived from an EMBL/GenBank/DDBJ whole genome shotgun (WGS) entry which is preliminary data.</text>
</comment>
<dbReference type="InterPro" id="IPR007861">
    <property type="entry name" value="DNA_mismatch_repair_MutS_clamp"/>
</dbReference>
<evidence type="ECO:0000256" key="11">
    <source>
        <dbReference type="ARBA" id="ARBA00025902"/>
    </source>
</evidence>
<evidence type="ECO:0000256" key="4">
    <source>
        <dbReference type="ARBA" id="ARBA00022741"/>
    </source>
</evidence>
<accession>A0A2S5BCF7</accession>
<dbReference type="Pfam" id="PF05190">
    <property type="entry name" value="MutS_IV"/>
    <property type="match status" value="1"/>
</dbReference>
<dbReference type="OrthoDB" id="121051at2759"/>
<keyword evidence="9" id="KW-0539">Nucleus</keyword>
<evidence type="ECO:0000256" key="6">
    <source>
        <dbReference type="ARBA" id="ARBA00022840"/>
    </source>
</evidence>
<reference evidence="17 18" key="1">
    <citation type="journal article" date="2018" name="Front. Microbiol.">
        <title>Prospects for Fungal Bioremediation of Acidic Radioactive Waste Sites: Characterization and Genome Sequence of Rhodotorula taiwanensis MD1149.</title>
        <authorList>
            <person name="Tkavc R."/>
            <person name="Matrosova V.Y."/>
            <person name="Grichenko O.E."/>
            <person name="Gostincar C."/>
            <person name="Volpe R.P."/>
            <person name="Klimenkova P."/>
            <person name="Gaidamakova E.K."/>
            <person name="Zhou C.E."/>
            <person name="Stewart B.J."/>
            <person name="Lyman M.G."/>
            <person name="Malfatti S.A."/>
            <person name="Rubinfeld B."/>
            <person name="Courtot M."/>
            <person name="Singh J."/>
            <person name="Dalgard C.L."/>
            <person name="Hamilton T."/>
            <person name="Frey K.G."/>
            <person name="Gunde-Cimerman N."/>
            <person name="Dugan L."/>
            <person name="Daly M.J."/>
        </authorList>
    </citation>
    <scope>NUCLEOTIDE SEQUENCE [LARGE SCALE GENOMIC DNA]</scope>
    <source>
        <strain evidence="17 18">MD1149</strain>
    </source>
</reference>
<dbReference type="PANTHER" id="PTHR11361">
    <property type="entry name" value="DNA MISMATCH REPAIR PROTEIN MUTS FAMILY MEMBER"/>
    <property type="match status" value="1"/>
</dbReference>
<feature type="region of interest" description="Disordered" evidence="15">
    <location>
        <begin position="488"/>
        <end position="525"/>
    </location>
</feature>
<dbReference type="Gene3D" id="3.30.420.110">
    <property type="entry name" value="MutS, connector domain"/>
    <property type="match status" value="1"/>
</dbReference>
<keyword evidence="4 14" id="KW-0547">Nucleotide-binding</keyword>
<dbReference type="GO" id="GO:0140664">
    <property type="term" value="F:ATP-dependent DNA damage sensor activity"/>
    <property type="evidence" value="ECO:0007669"/>
    <property type="project" value="InterPro"/>
</dbReference>
<feature type="domain" description="DNA mismatch repair proteins mutS family" evidence="16">
    <location>
        <begin position="1014"/>
        <end position="1030"/>
    </location>
</feature>
<keyword evidence="8 14" id="KW-0234">DNA repair</keyword>
<dbReference type="Proteomes" id="UP000237144">
    <property type="component" value="Unassembled WGS sequence"/>
</dbReference>
<protein>
    <recommendedName>
        <fullName evidence="3 13">DNA mismatch repair protein MSH3</fullName>
    </recommendedName>
    <alternativeName>
        <fullName evidence="3 13">DNA mismatch repair protein MSH3</fullName>
    </alternativeName>
    <alternativeName>
        <fullName evidence="12">MutS protein homolog 3</fullName>
    </alternativeName>
</protein>
<keyword evidence="5 14" id="KW-0227">DNA damage</keyword>
<dbReference type="AlphaFoldDB" id="A0A2S5BCF7"/>
<dbReference type="InterPro" id="IPR000432">
    <property type="entry name" value="DNA_mismatch_repair_MutS_C"/>
</dbReference>
<evidence type="ECO:0000256" key="15">
    <source>
        <dbReference type="SAM" id="MobiDB-lite"/>
    </source>
</evidence>
<dbReference type="PROSITE" id="PS00486">
    <property type="entry name" value="DNA_MISMATCH_REPAIR_2"/>
    <property type="match status" value="1"/>
</dbReference>
<dbReference type="InterPro" id="IPR016151">
    <property type="entry name" value="DNA_mismatch_repair_MutS_N"/>
</dbReference>
<dbReference type="EMBL" id="PJQD01000025">
    <property type="protein sequence ID" value="POY74447.1"/>
    <property type="molecule type" value="Genomic_DNA"/>
</dbReference>
<feature type="compositionally biased region" description="Basic and acidic residues" evidence="15">
    <location>
        <begin position="128"/>
        <end position="143"/>
    </location>
</feature>
<evidence type="ECO:0000256" key="9">
    <source>
        <dbReference type="ARBA" id="ARBA00023242"/>
    </source>
</evidence>
<dbReference type="PANTHER" id="PTHR11361:SF122">
    <property type="entry name" value="DNA MISMATCH REPAIR PROTEIN MSH3"/>
    <property type="match status" value="1"/>
</dbReference>
<feature type="compositionally biased region" description="Basic and acidic residues" evidence="15">
    <location>
        <begin position="492"/>
        <end position="501"/>
    </location>
</feature>
<keyword evidence="6" id="KW-0067">ATP-binding</keyword>
<feature type="compositionally biased region" description="Basic and acidic residues" evidence="15">
    <location>
        <begin position="57"/>
        <end position="68"/>
    </location>
</feature>
<comment type="subcellular location">
    <subcellularLocation>
        <location evidence="1">Nucleus</location>
    </subcellularLocation>
</comment>
<feature type="compositionally biased region" description="Polar residues" evidence="15">
    <location>
        <begin position="69"/>
        <end position="80"/>
    </location>
</feature>
<feature type="compositionally biased region" description="Low complexity" evidence="15">
    <location>
        <begin position="94"/>
        <end position="110"/>
    </location>
</feature>
<evidence type="ECO:0000256" key="14">
    <source>
        <dbReference type="RuleBase" id="RU003756"/>
    </source>
</evidence>
<dbReference type="SUPFAM" id="SSF48334">
    <property type="entry name" value="DNA repair protein MutS, domain III"/>
    <property type="match status" value="1"/>
</dbReference>
<feature type="region of interest" description="Disordered" evidence="15">
    <location>
        <begin position="1"/>
        <end position="148"/>
    </location>
</feature>
<dbReference type="SUPFAM" id="SSF55271">
    <property type="entry name" value="DNA repair protein MutS, domain I"/>
    <property type="match status" value="1"/>
</dbReference>
<feature type="region of interest" description="Disordered" evidence="15">
    <location>
        <begin position="166"/>
        <end position="240"/>
    </location>
</feature>
<feature type="compositionally biased region" description="Polar residues" evidence="15">
    <location>
        <begin position="515"/>
        <end position="525"/>
    </location>
</feature>
<evidence type="ECO:0000259" key="16">
    <source>
        <dbReference type="PROSITE" id="PS00486"/>
    </source>
</evidence>
<dbReference type="Gene3D" id="3.40.1170.10">
    <property type="entry name" value="DNA repair protein MutS, domain I"/>
    <property type="match status" value="1"/>
</dbReference>
<dbReference type="InterPro" id="IPR036187">
    <property type="entry name" value="DNA_mismatch_repair_MutS_sf"/>
</dbReference>
<comment type="similarity">
    <text evidence="2">Belongs to the DNA mismatch repair MutS family. MSH3 subfamily.</text>
</comment>
<dbReference type="Gene3D" id="1.10.1420.10">
    <property type="match status" value="2"/>
</dbReference>
<feature type="compositionally biased region" description="Acidic residues" evidence="15">
    <location>
        <begin position="184"/>
        <end position="201"/>
    </location>
</feature>
<dbReference type="SMART" id="SM00533">
    <property type="entry name" value="MUTSd"/>
    <property type="match status" value="1"/>
</dbReference>
<dbReference type="SMART" id="SM00534">
    <property type="entry name" value="MUTSac"/>
    <property type="match status" value="1"/>
</dbReference>
<evidence type="ECO:0000313" key="18">
    <source>
        <dbReference type="Proteomes" id="UP000237144"/>
    </source>
</evidence>
<name>A0A2S5BCF7_9BASI</name>
<dbReference type="Pfam" id="PF00488">
    <property type="entry name" value="MutS_V"/>
    <property type="match status" value="1"/>
</dbReference>
<evidence type="ECO:0000256" key="12">
    <source>
        <dbReference type="ARBA" id="ARBA00029792"/>
    </source>
</evidence>
<evidence type="ECO:0000256" key="2">
    <source>
        <dbReference type="ARBA" id="ARBA00007094"/>
    </source>
</evidence>
<dbReference type="InterPro" id="IPR007695">
    <property type="entry name" value="DNA_mismatch_repair_MutS-lik_N"/>
</dbReference>
<evidence type="ECO:0000256" key="5">
    <source>
        <dbReference type="ARBA" id="ARBA00022763"/>
    </source>
</evidence>
<keyword evidence="18" id="KW-1185">Reference proteome</keyword>
<evidence type="ECO:0000256" key="7">
    <source>
        <dbReference type="ARBA" id="ARBA00023125"/>
    </source>
</evidence>
<dbReference type="InterPro" id="IPR027417">
    <property type="entry name" value="P-loop_NTPase"/>
</dbReference>
<dbReference type="InterPro" id="IPR007696">
    <property type="entry name" value="DNA_mismatch_repair_MutS_core"/>
</dbReference>
<evidence type="ECO:0000256" key="3">
    <source>
        <dbReference type="ARBA" id="ARBA00022151"/>
    </source>
</evidence>
<dbReference type="GO" id="GO:0006298">
    <property type="term" value="P:mismatch repair"/>
    <property type="evidence" value="ECO:0007669"/>
    <property type="project" value="InterPro"/>
</dbReference>
<evidence type="ECO:0000256" key="10">
    <source>
        <dbReference type="ARBA" id="ARBA00025373"/>
    </source>
</evidence>
<evidence type="ECO:0000256" key="8">
    <source>
        <dbReference type="ARBA" id="ARBA00023204"/>
    </source>
</evidence>
<dbReference type="Gene3D" id="3.40.50.300">
    <property type="entry name" value="P-loop containing nucleotide triphosphate hydrolases"/>
    <property type="match status" value="1"/>
</dbReference>